<dbReference type="GO" id="GO:0008017">
    <property type="term" value="F:microtubule binding"/>
    <property type="evidence" value="ECO:0007669"/>
    <property type="project" value="TreeGrafter"/>
</dbReference>
<proteinExistence type="predicted"/>
<dbReference type="GO" id="GO:0005815">
    <property type="term" value="C:microtubule organizing center"/>
    <property type="evidence" value="ECO:0007669"/>
    <property type="project" value="TreeGrafter"/>
</dbReference>
<dbReference type="Proteomes" id="UP000267029">
    <property type="component" value="Unassembled WGS sequence"/>
</dbReference>
<dbReference type="InterPro" id="IPR016024">
    <property type="entry name" value="ARM-type_fold"/>
</dbReference>
<dbReference type="GO" id="GO:0000776">
    <property type="term" value="C:kinetochore"/>
    <property type="evidence" value="ECO:0007669"/>
    <property type="project" value="TreeGrafter"/>
</dbReference>
<dbReference type="GO" id="GO:0090307">
    <property type="term" value="P:mitotic spindle assembly"/>
    <property type="evidence" value="ECO:0007669"/>
    <property type="project" value="TreeGrafter"/>
</dbReference>
<gene>
    <name evidence="1" type="ORF">MCOS_LOCUS1652</name>
</gene>
<organism evidence="1 2">
    <name type="scientific">Mesocestoides corti</name>
    <name type="common">Flatworm</name>
    <dbReference type="NCBI Taxonomy" id="53468"/>
    <lineage>
        <taxon>Eukaryota</taxon>
        <taxon>Metazoa</taxon>
        <taxon>Spiralia</taxon>
        <taxon>Lophotrochozoa</taxon>
        <taxon>Platyhelminthes</taxon>
        <taxon>Cestoda</taxon>
        <taxon>Eucestoda</taxon>
        <taxon>Cyclophyllidea</taxon>
        <taxon>Mesocestoididae</taxon>
        <taxon>Mesocestoides</taxon>
    </lineage>
</organism>
<dbReference type="GO" id="GO:0040001">
    <property type="term" value="P:establishment of mitotic spindle localization"/>
    <property type="evidence" value="ECO:0007669"/>
    <property type="project" value="TreeGrafter"/>
</dbReference>
<reference evidence="1 2" key="1">
    <citation type="submission" date="2018-10" db="EMBL/GenBank/DDBJ databases">
        <authorList>
            <consortium name="Pathogen Informatics"/>
        </authorList>
    </citation>
    <scope>NUCLEOTIDE SEQUENCE [LARGE SCALE GENOMIC DNA]</scope>
</reference>
<dbReference type="Gene3D" id="1.25.10.10">
    <property type="entry name" value="Leucine-rich Repeat Variant"/>
    <property type="match status" value="1"/>
</dbReference>
<sequence length="139" mass="15250">VIRSAEECAQTVARYLSQELCLRLLTTVINDSHTSLNLPAVKMQTQVIKVSSPDLVQEVLPDLIPGLVAACNHEDSHMRKASIFCLVQIAVKFGDAVWGYLTELNAGKKRLLRIYIDKELEGAAKSSESVRISGNIPMG</sequence>
<protein>
    <recommendedName>
        <fullName evidence="3">TOG domain-containing protein</fullName>
    </recommendedName>
</protein>
<dbReference type="STRING" id="53468.A0A0R3U4R2"/>
<dbReference type="PANTHER" id="PTHR21567:SF9">
    <property type="entry name" value="CLIP-ASSOCIATING PROTEIN"/>
    <property type="match status" value="1"/>
</dbReference>
<dbReference type="OrthoDB" id="46159at2759"/>
<dbReference type="SUPFAM" id="SSF48371">
    <property type="entry name" value="ARM repeat"/>
    <property type="match status" value="1"/>
</dbReference>
<dbReference type="InterPro" id="IPR011989">
    <property type="entry name" value="ARM-like"/>
</dbReference>
<accession>A0A0R3U4R2</accession>
<keyword evidence="2" id="KW-1185">Reference proteome</keyword>
<feature type="non-terminal residue" evidence="1">
    <location>
        <position position="1"/>
    </location>
</feature>
<dbReference type="GO" id="GO:0005876">
    <property type="term" value="C:spindle microtubule"/>
    <property type="evidence" value="ECO:0007669"/>
    <property type="project" value="TreeGrafter"/>
</dbReference>
<evidence type="ECO:0008006" key="3">
    <source>
        <dbReference type="Google" id="ProtNLM"/>
    </source>
</evidence>
<dbReference type="GO" id="GO:0005881">
    <property type="term" value="C:cytoplasmic microtubule"/>
    <property type="evidence" value="ECO:0007669"/>
    <property type="project" value="TreeGrafter"/>
</dbReference>
<dbReference type="EMBL" id="UXSR01000220">
    <property type="protein sequence ID" value="VDD75649.1"/>
    <property type="molecule type" value="Genomic_DNA"/>
</dbReference>
<evidence type="ECO:0000313" key="1">
    <source>
        <dbReference type="EMBL" id="VDD75649.1"/>
    </source>
</evidence>
<evidence type="ECO:0000313" key="2">
    <source>
        <dbReference type="Proteomes" id="UP000267029"/>
    </source>
</evidence>
<dbReference type="GO" id="GO:0072686">
    <property type="term" value="C:mitotic spindle"/>
    <property type="evidence" value="ECO:0007669"/>
    <property type="project" value="TreeGrafter"/>
</dbReference>
<dbReference type="GO" id="GO:0045180">
    <property type="term" value="C:basal cortex"/>
    <property type="evidence" value="ECO:0007669"/>
    <property type="project" value="TreeGrafter"/>
</dbReference>
<dbReference type="PANTHER" id="PTHR21567">
    <property type="entry name" value="CLASP"/>
    <property type="match status" value="1"/>
</dbReference>
<dbReference type="AlphaFoldDB" id="A0A0R3U4R2"/>
<name>A0A0R3U4R2_MESCO</name>